<name>A0ACC3BVZ0_PYRYE</name>
<organism evidence="1 2">
    <name type="scientific">Pyropia yezoensis</name>
    <name type="common">Susabi-nori</name>
    <name type="synonym">Porphyra yezoensis</name>
    <dbReference type="NCBI Taxonomy" id="2788"/>
    <lineage>
        <taxon>Eukaryota</taxon>
        <taxon>Rhodophyta</taxon>
        <taxon>Bangiophyceae</taxon>
        <taxon>Bangiales</taxon>
        <taxon>Bangiaceae</taxon>
        <taxon>Pyropia</taxon>
    </lineage>
</organism>
<accession>A0ACC3BVZ0</accession>
<keyword evidence="2" id="KW-1185">Reference proteome</keyword>
<reference evidence="1" key="1">
    <citation type="submission" date="2019-11" db="EMBL/GenBank/DDBJ databases">
        <title>Nori genome reveals adaptations in red seaweeds to the harsh intertidal environment.</title>
        <authorList>
            <person name="Wang D."/>
            <person name="Mao Y."/>
        </authorList>
    </citation>
    <scope>NUCLEOTIDE SEQUENCE</scope>
    <source>
        <tissue evidence="1">Gametophyte</tissue>
    </source>
</reference>
<sequence>MYTEADGGASINRAGAADGGASPYTRTMSSSKRPAQLEGDDVVPTDRRTGKQAKVVRRSPTPVRNDSCGSGDSAADEQGTSADGSSESGGELDGSDDPDKVAYNGPAMAGRASAAAPTHVPSITSTTEDAVLRAAVDHAVLALGEYKVWSAGRRTGRSKESEQDDVNVPDVGMRIGFGGGLRIETREFVQLVEGAGGVFGNRDAPVIVLGSAYSPEARVRVGSAKYVNQRWLPDSIARWALQPYTAYVAE</sequence>
<dbReference type="Proteomes" id="UP000798662">
    <property type="component" value="Chromosome 1"/>
</dbReference>
<evidence type="ECO:0000313" key="2">
    <source>
        <dbReference type="Proteomes" id="UP000798662"/>
    </source>
</evidence>
<gene>
    <name evidence="1" type="ORF">I4F81_004458</name>
</gene>
<comment type="caution">
    <text evidence="1">The sequence shown here is derived from an EMBL/GenBank/DDBJ whole genome shotgun (WGS) entry which is preliminary data.</text>
</comment>
<protein>
    <submittedName>
        <fullName evidence="1">Uncharacterized protein</fullName>
    </submittedName>
</protein>
<proteinExistence type="predicted"/>
<evidence type="ECO:0000313" key="1">
    <source>
        <dbReference type="EMBL" id="KAK1861879.1"/>
    </source>
</evidence>
<dbReference type="EMBL" id="CM020618">
    <property type="protein sequence ID" value="KAK1861879.1"/>
    <property type="molecule type" value="Genomic_DNA"/>
</dbReference>